<gene>
    <name evidence="2" type="ORF">PHYPSEUDO_010975</name>
</gene>
<reference evidence="2" key="1">
    <citation type="submission" date="2021-02" db="EMBL/GenBank/DDBJ databases">
        <authorList>
            <person name="Palmer J.M."/>
        </authorList>
    </citation>
    <scope>NUCLEOTIDE SEQUENCE</scope>
    <source>
        <strain evidence="2">SCRP734</strain>
    </source>
</reference>
<feature type="compositionally biased region" description="Basic and acidic residues" evidence="1">
    <location>
        <begin position="102"/>
        <end position="117"/>
    </location>
</feature>
<dbReference type="OrthoDB" id="128354at2759"/>
<dbReference type="Proteomes" id="UP000694044">
    <property type="component" value="Unassembled WGS sequence"/>
</dbReference>
<protein>
    <submittedName>
        <fullName evidence="2">Uncharacterized protein</fullName>
    </submittedName>
</protein>
<evidence type="ECO:0000313" key="2">
    <source>
        <dbReference type="EMBL" id="KAG7389173.1"/>
    </source>
</evidence>
<accession>A0A8T1WAU2</accession>
<proteinExistence type="predicted"/>
<organism evidence="2 3">
    <name type="scientific">Phytophthora pseudosyringae</name>
    <dbReference type="NCBI Taxonomy" id="221518"/>
    <lineage>
        <taxon>Eukaryota</taxon>
        <taxon>Sar</taxon>
        <taxon>Stramenopiles</taxon>
        <taxon>Oomycota</taxon>
        <taxon>Peronosporomycetes</taxon>
        <taxon>Peronosporales</taxon>
        <taxon>Peronosporaceae</taxon>
        <taxon>Phytophthora</taxon>
    </lineage>
</organism>
<sequence>MLDRRAAGVLPRNQKGAELVIPIFCRGSCQASFILVQVENLVGSDEKFPDSALANLLPRTVSETNHPLHAVPEYEMIRLYMNLQEELTRDKPAQSVVTPEVDGVRSRSHKKEEEDTKPPPFSCSLCVRGMFAPTSDADDSSQTLDEIRERWPFLSKELIKQLRVIACSAWWDGKAQVKYDLESREVNEAQSGCRPLSRVLAKETALERASKTLSPISSVGRG</sequence>
<dbReference type="AlphaFoldDB" id="A0A8T1WAU2"/>
<name>A0A8T1WAU2_9STRA</name>
<keyword evidence="3" id="KW-1185">Reference proteome</keyword>
<evidence type="ECO:0000313" key="3">
    <source>
        <dbReference type="Proteomes" id="UP000694044"/>
    </source>
</evidence>
<comment type="caution">
    <text evidence="2">The sequence shown here is derived from an EMBL/GenBank/DDBJ whole genome shotgun (WGS) entry which is preliminary data.</text>
</comment>
<dbReference type="EMBL" id="JAGDFM010000048">
    <property type="protein sequence ID" value="KAG7389173.1"/>
    <property type="molecule type" value="Genomic_DNA"/>
</dbReference>
<feature type="region of interest" description="Disordered" evidence="1">
    <location>
        <begin position="90"/>
        <end position="118"/>
    </location>
</feature>
<evidence type="ECO:0000256" key="1">
    <source>
        <dbReference type="SAM" id="MobiDB-lite"/>
    </source>
</evidence>